<dbReference type="Proteomes" id="UP001437256">
    <property type="component" value="Unassembled WGS sequence"/>
</dbReference>
<name>A0ABR3AGK5_9AGAR</name>
<accession>A0ABR3AGK5</accession>
<keyword evidence="3" id="KW-1185">Reference proteome</keyword>
<evidence type="ECO:0000313" key="2">
    <source>
        <dbReference type="EMBL" id="KAL0072595.1"/>
    </source>
</evidence>
<gene>
    <name evidence="2" type="ORF">AAF712_000358</name>
</gene>
<dbReference type="EMBL" id="JBBXMP010000001">
    <property type="protein sequence ID" value="KAL0072595.1"/>
    <property type="molecule type" value="Genomic_DNA"/>
</dbReference>
<feature type="compositionally biased region" description="Basic and acidic residues" evidence="1">
    <location>
        <begin position="123"/>
        <end position="136"/>
    </location>
</feature>
<reference evidence="2 3" key="1">
    <citation type="submission" date="2024-05" db="EMBL/GenBank/DDBJ databases">
        <title>A draft genome resource for the thread blight pathogen Marasmius tenuissimus strain MS-2.</title>
        <authorList>
            <person name="Yulfo-Soto G.E."/>
            <person name="Baruah I.K."/>
            <person name="Amoako-Attah I."/>
            <person name="Bukari Y."/>
            <person name="Meinhardt L.W."/>
            <person name="Bailey B.A."/>
            <person name="Cohen S.P."/>
        </authorList>
    </citation>
    <scope>NUCLEOTIDE SEQUENCE [LARGE SCALE GENOMIC DNA]</scope>
    <source>
        <strain evidence="2 3">MS-2</strain>
    </source>
</reference>
<comment type="caution">
    <text evidence="2">The sequence shown here is derived from an EMBL/GenBank/DDBJ whole genome shotgun (WGS) entry which is preliminary data.</text>
</comment>
<protein>
    <submittedName>
        <fullName evidence="2">Uncharacterized protein</fullName>
    </submittedName>
</protein>
<evidence type="ECO:0000313" key="3">
    <source>
        <dbReference type="Proteomes" id="UP001437256"/>
    </source>
</evidence>
<feature type="compositionally biased region" description="Low complexity" evidence="1">
    <location>
        <begin position="351"/>
        <end position="367"/>
    </location>
</feature>
<evidence type="ECO:0000256" key="1">
    <source>
        <dbReference type="SAM" id="MobiDB-lite"/>
    </source>
</evidence>
<feature type="region of interest" description="Disordered" evidence="1">
    <location>
        <begin position="123"/>
        <end position="163"/>
    </location>
</feature>
<feature type="region of interest" description="Disordered" evidence="1">
    <location>
        <begin position="348"/>
        <end position="367"/>
    </location>
</feature>
<proteinExistence type="predicted"/>
<sequence>MSVKPPGRRTIGGGTAASEGAFMPFDPDTYAATLREKMNDVKDAISTKSKFGPMIATDLATFLTHPIMAAELAANDKALIMFCSAVDYVLLVSAELPAFSLPANFDKVQSFATHVQKLANNLEKEKEKAEKEKEKASTISRKRRTRSNPKSPATVEDDDVSDGDLIDLQGDTKMVDGGNVEGLQASIHAVPDIEIVAGPKKSSNIRGATVSLPYDAIPGICTESNAYSKAIYYISKARGKLPAFKKTRIEPAFSNLQAESPGALLRPLSRITEGQQVDRFASLVPFLNLEALEAPTYLSIANFLKSELNTLAHATKYYSGQYSFVQKQLEEVNRIHLSKMGLNGNASEAVANPASEATASSSNTSAP</sequence>
<organism evidence="2 3">
    <name type="scientific">Marasmius tenuissimus</name>
    <dbReference type="NCBI Taxonomy" id="585030"/>
    <lineage>
        <taxon>Eukaryota</taxon>
        <taxon>Fungi</taxon>
        <taxon>Dikarya</taxon>
        <taxon>Basidiomycota</taxon>
        <taxon>Agaricomycotina</taxon>
        <taxon>Agaricomycetes</taxon>
        <taxon>Agaricomycetidae</taxon>
        <taxon>Agaricales</taxon>
        <taxon>Marasmiineae</taxon>
        <taxon>Marasmiaceae</taxon>
        <taxon>Marasmius</taxon>
    </lineage>
</organism>